<sequence>MTGGWAVLVAGLALVGWVVLLDVVVDAERRLARWWVPRAGRRGAWAGPWSFAVSLAALAGYGLLVALGDAVGRAAGSPAWALVVLVPALLAYAPLAVATAPLTPGLYTRWRAELRAAGADPRQQRRIAWWAGPPSLFGVGALALTLVPRLAG</sequence>
<accession>A0A6N7ZDM3</accession>
<gene>
    <name evidence="2" type="ORF">GJV82_00920</name>
</gene>
<dbReference type="Proteomes" id="UP000440668">
    <property type="component" value="Unassembled WGS sequence"/>
</dbReference>
<dbReference type="RefSeq" id="WP_155097898.1">
    <property type="nucleotide sequence ID" value="NZ_WMKA01000001.1"/>
</dbReference>
<comment type="caution">
    <text evidence="2">The sequence shown here is derived from an EMBL/GenBank/DDBJ whole genome shotgun (WGS) entry which is preliminary data.</text>
</comment>
<proteinExistence type="predicted"/>
<feature type="transmembrane region" description="Helical" evidence="1">
    <location>
        <begin position="79"/>
        <end position="107"/>
    </location>
</feature>
<keyword evidence="1" id="KW-0472">Membrane</keyword>
<dbReference type="AlphaFoldDB" id="A0A6N7ZDM3"/>
<keyword evidence="1" id="KW-1133">Transmembrane helix</keyword>
<protein>
    <submittedName>
        <fullName evidence="2">Uncharacterized protein</fullName>
    </submittedName>
</protein>
<evidence type="ECO:0000313" key="3">
    <source>
        <dbReference type="Proteomes" id="UP000440668"/>
    </source>
</evidence>
<organism evidence="2 3">
    <name type="scientific">Cellulosimicrobium composti</name>
    <dbReference type="NCBI Taxonomy" id="2672572"/>
    <lineage>
        <taxon>Bacteria</taxon>
        <taxon>Bacillati</taxon>
        <taxon>Actinomycetota</taxon>
        <taxon>Actinomycetes</taxon>
        <taxon>Micrococcales</taxon>
        <taxon>Promicromonosporaceae</taxon>
        <taxon>Cellulosimicrobium</taxon>
    </lineage>
</organism>
<evidence type="ECO:0000313" key="2">
    <source>
        <dbReference type="EMBL" id="MTG87525.1"/>
    </source>
</evidence>
<reference evidence="2 3" key="1">
    <citation type="submission" date="2019-11" db="EMBL/GenBank/DDBJ databases">
        <title>Cellulosimicrobium composti sp. nov. isolated from a compost.</title>
        <authorList>
            <person name="Yang Y."/>
        </authorList>
    </citation>
    <scope>NUCLEOTIDE SEQUENCE [LARGE SCALE GENOMIC DNA]</scope>
    <source>
        <strain evidence="2 3">BIT-GX5</strain>
    </source>
</reference>
<feature type="transmembrane region" description="Helical" evidence="1">
    <location>
        <begin position="46"/>
        <end position="67"/>
    </location>
</feature>
<keyword evidence="1" id="KW-0812">Transmembrane</keyword>
<evidence type="ECO:0000256" key="1">
    <source>
        <dbReference type="SAM" id="Phobius"/>
    </source>
</evidence>
<feature type="transmembrane region" description="Helical" evidence="1">
    <location>
        <begin position="6"/>
        <end position="25"/>
    </location>
</feature>
<feature type="transmembrane region" description="Helical" evidence="1">
    <location>
        <begin position="127"/>
        <end position="147"/>
    </location>
</feature>
<dbReference type="EMBL" id="WMKA01000001">
    <property type="protein sequence ID" value="MTG87525.1"/>
    <property type="molecule type" value="Genomic_DNA"/>
</dbReference>
<name>A0A6N7ZDM3_9MICO</name>